<reference evidence="1 2" key="1">
    <citation type="submission" date="2019-01" db="EMBL/GenBank/DDBJ databases">
        <title>Draft Genome and Complete Hox-Cluster Characterization of the Sterlet Sturgeon (Acipenser ruthenus).</title>
        <authorList>
            <person name="Wei Q."/>
        </authorList>
    </citation>
    <scope>NUCLEOTIDE SEQUENCE [LARGE SCALE GENOMIC DNA]</scope>
    <source>
        <strain evidence="1">WHYD16114868_AA</strain>
        <tissue evidence="1">Blood</tissue>
    </source>
</reference>
<dbReference type="EMBL" id="SCEB01214902">
    <property type="protein sequence ID" value="RXM32369.1"/>
    <property type="molecule type" value="Genomic_DNA"/>
</dbReference>
<dbReference type="AlphaFoldDB" id="A0A444UB40"/>
<evidence type="ECO:0000313" key="1">
    <source>
        <dbReference type="EMBL" id="RXM32369.1"/>
    </source>
</evidence>
<proteinExistence type="predicted"/>
<organism evidence="1 2">
    <name type="scientific">Acipenser ruthenus</name>
    <name type="common">Sterlet sturgeon</name>
    <dbReference type="NCBI Taxonomy" id="7906"/>
    <lineage>
        <taxon>Eukaryota</taxon>
        <taxon>Metazoa</taxon>
        <taxon>Chordata</taxon>
        <taxon>Craniata</taxon>
        <taxon>Vertebrata</taxon>
        <taxon>Euteleostomi</taxon>
        <taxon>Actinopterygii</taxon>
        <taxon>Chondrostei</taxon>
        <taxon>Acipenseriformes</taxon>
        <taxon>Acipenseridae</taxon>
        <taxon>Acipenser</taxon>
    </lineage>
</organism>
<dbReference type="Proteomes" id="UP000289886">
    <property type="component" value="Unassembled WGS sequence"/>
</dbReference>
<gene>
    <name evidence="1" type="ORF">EOD39_15992</name>
</gene>
<comment type="caution">
    <text evidence="1">The sequence shown here is derived from an EMBL/GenBank/DDBJ whole genome shotgun (WGS) entry which is preliminary data.</text>
</comment>
<name>A0A444UB40_ACIRT</name>
<keyword evidence="2" id="KW-1185">Reference proteome</keyword>
<evidence type="ECO:0000313" key="2">
    <source>
        <dbReference type="Proteomes" id="UP000289886"/>
    </source>
</evidence>
<accession>A0A444UB40</accession>
<sequence>MQLLNHAYNAADRHSSLLLPSPVHATLSPASLKSAPVLLTRLQSGVPASPSDTDVVISVPTGRRITQGEAGRGECSVHGGRQQ</sequence>
<protein>
    <submittedName>
        <fullName evidence="1">Uncharacterized protein</fullName>
    </submittedName>
</protein>